<keyword evidence="5" id="KW-1185">Reference proteome</keyword>
<feature type="region of interest" description="Disordered" evidence="2">
    <location>
        <begin position="384"/>
        <end position="412"/>
    </location>
</feature>
<feature type="region of interest" description="Disordered" evidence="2">
    <location>
        <begin position="796"/>
        <end position="841"/>
    </location>
</feature>
<feature type="region of interest" description="Disordered" evidence="2">
    <location>
        <begin position="1"/>
        <end position="81"/>
    </location>
</feature>
<dbReference type="PROSITE" id="PS50144">
    <property type="entry name" value="MATH"/>
    <property type="match status" value="1"/>
</dbReference>
<evidence type="ECO:0000313" key="4">
    <source>
        <dbReference type="EMBL" id="KAL2609820.1"/>
    </source>
</evidence>
<dbReference type="EMBL" id="JBHFFA010000008">
    <property type="protein sequence ID" value="KAL2609820.1"/>
    <property type="molecule type" value="Genomic_DNA"/>
</dbReference>
<evidence type="ECO:0000256" key="2">
    <source>
        <dbReference type="SAM" id="MobiDB-lite"/>
    </source>
</evidence>
<sequence>MTSAQRSKKNSQRGGEGGKLNEGERRVGQMACHSRGESGGAVPYDVVQSAKLHSSDSVAEWRSREQLEPSPPSTSPAYWDSDEDDDLNHSSIIGPKPSDLYGKFTWKIENFSEISKRELRSNVFEVGGYKWYILVYPQGCDVCNHLSLFLCVADYDKLLPGWSHFAQFTIAVVNKDPKKSKYSDTLHRFCKKEHDWGWKKFMELSKVLDGFTVADTLVIKAQVQVIRENPHRPFRCLDCQYRRELVRVYLTNVEGICRRFVEEKREKLGKLIEDTPRWTSFRAFWSAVEDGARRRLAREKTDVILKAVVKRFFNEKEVTSTLVMDALYSGCKALDYRSRNKKGKINGVEMEETINPIVWVEKDAFVLAGDVLILLERAVSESLPPYKDDKGPQNRTKDVGSGDDLGKDSVERDERRLTELGRRTVEMFVLAHLYTNRVEVAYREAVALKRQEELIREEEAAGQAETEMKAKREAAEKEKRSKKKQAKQRRKDRKEKDKEAEEKKVRLEQEQRQRRDTTNRTAKERLQERTLSPLVSAEAGEDEDNLTGLEPVDEVVGTLGPATEDGDTDHASWEREGSYGPNGMEAGFSGAILEDSARNHRGNRKQQTSLDDSSSTCSSDSLPSVRAGANDSFVSRPDLPEKSVLPRRGGNRIDSESYDNDGQYIEADGMLRSTGLDANGPGEPSSSSSSVGVDSETVILSLKDRVRWLEQRLFEKEEEVVLLQEQLSLFQHQMGLDRPAAVGMDASDLPRGVRSVEETKGFSLSVVRQSGVIEESSLPHSLPATAAAIGASISRPSSAPGLGSVTRPNIPLAASSSHSTQPLARSMSAGPGRLATGGEPVASTVINGGAIQGSPVTPSYKNATIGKTRSLPLVVSPTHSNANVPSSSGAHSTVGSSSSAPTTLTSAPSQVVAQTVAVSTSSAPSTSPPLTPSPKLRAISGQHATPVSNGSKRESGSFVLPGGPPPSASETVTGNPILRENSLGGGSSCGPTSVGITFGTVTPELLPDDQLDRTPSPDHSQLEDREHFHRYKQEHQQLGSQASFSGHSSTVVHQRLHQHHTQSSCADLNGRASLTSLSQPTVVDSAAESIHSGSVLSEEFPHLDIINDLLDEDPNLGMALKILQNPSSSGYNRPLSLSGHNPLHKLNYSQITSDRSNGVGTDGVDRSRGGDSSDERPSSNGLRDNVRLGGPYQHLSLARLHSQHGGVLEGVSSHFWPIGSSAMPTANNNSNGRNGLDQHIAYSLVQGHHHLNVPDCSGFTLGHNGYTVYAPQQP</sequence>
<dbReference type="AlphaFoldDB" id="A0ABD1XM41"/>
<feature type="compositionally biased region" description="Basic and acidic residues" evidence="2">
    <location>
        <begin position="494"/>
        <end position="528"/>
    </location>
</feature>
<name>A0ABD1XM41_9MARC</name>
<dbReference type="Proteomes" id="UP001605036">
    <property type="component" value="Unassembled WGS sequence"/>
</dbReference>
<feature type="compositionally biased region" description="Basic residues" evidence="2">
    <location>
        <begin position="480"/>
        <end position="493"/>
    </location>
</feature>
<dbReference type="Pfam" id="PF22486">
    <property type="entry name" value="MATH_2"/>
    <property type="match status" value="1"/>
</dbReference>
<feature type="compositionally biased region" description="Basic and acidic residues" evidence="2">
    <location>
        <begin position="1010"/>
        <end position="1021"/>
    </location>
</feature>
<feature type="compositionally biased region" description="Basic and acidic residues" evidence="2">
    <location>
        <begin position="568"/>
        <end position="577"/>
    </location>
</feature>
<dbReference type="InterPro" id="IPR002083">
    <property type="entry name" value="MATH/TRAF_dom"/>
</dbReference>
<feature type="compositionally biased region" description="Basic and acidic residues" evidence="2">
    <location>
        <begin position="1163"/>
        <end position="1177"/>
    </location>
</feature>
<feature type="compositionally biased region" description="Low complexity" evidence="2">
    <location>
        <begin position="885"/>
        <end position="925"/>
    </location>
</feature>
<protein>
    <recommendedName>
        <fullName evidence="3">MATH domain-containing protein</fullName>
    </recommendedName>
</protein>
<dbReference type="SMART" id="SM00061">
    <property type="entry name" value="MATH"/>
    <property type="match status" value="1"/>
</dbReference>
<evidence type="ECO:0000259" key="3">
    <source>
        <dbReference type="PROSITE" id="PS50144"/>
    </source>
</evidence>
<evidence type="ECO:0000313" key="5">
    <source>
        <dbReference type="Proteomes" id="UP001605036"/>
    </source>
</evidence>
<feature type="compositionally biased region" description="Basic residues" evidence="2">
    <location>
        <begin position="1"/>
        <end position="11"/>
    </location>
</feature>
<dbReference type="InterPro" id="IPR055327">
    <property type="entry name" value="TRAF1A/B"/>
</dbReference>
<feature type="domain" description="MATH" evidence="3">
    <location>
        <begin position="101"/>
        <end position="223"/>
    </location>
</feature>
<reference evidence="4 5" key="1">
    <citation type="submission" date="2024-09" db="EMBL/GenBank/DDBJ databases">
        <title>Chromosome-scale assembly of Riccia fluitans.</title>
        <authorList>
            <person name="Paukszto L."/>
            <person name="Sawicki J."/>
            <person name="Karawczyk K."/>
            <person name="Piernik-Szablinska J."/>
            <person name="Szczecinska M."/>
            <person name="Mazdziarz M."/>
        </authorList>
    </citation>
    <scope>NUCLEOTIDE SEQUENCE [LARGE SCALE GENOMIC DNA]</scope>
    <source>
        <strain evidence="4">Rf_01</strain>
        <tissue evidence="4">Aerial parts of the thallus</tissue>
    </source>
</reference>
<organism evidence="4 5">
    <name type="scientific">Riccia fluitans</name>
    <dbReference type="NCBI Taxonomy" id="41844"/>
    <lineage>
        <taxon>Eukaryota</taxon>
        <taxon>Viridiplantae</taxon>
        <taxon>Streptophyta</taxon>
        <taxon>Embryophyta</taxon>
        <taxon>Marchantiophyta</taxon>
        <taxon>Marchantiopsida</taxon>
        <taxon>Marchantiidae</taxon>
        <taxon>Marchantiales</taxon>
        <taxon>Ricciaceae</taxon>
        <taxon>Riccia</taxon>
    </lineage>
</organism>
<dbReference type="InterPro" id="IPR008974">
    <property type="entry name" value="TRAF-like"/>
</dbReference>
<dbReference type="PANTHER" id="PTHR47477:SF8">
    <property type="entry name" value="TNF RECEPTOR-ASSOCIATED FACTOR HOMOLOG 1A"/>
    <property type="match status" value="1"/>
</dbReference>
<proteinExistence type="predicted"/>
<keyword evidence="1" id="KW-0175">Coiled coil</keyword>
<feature type="coiled-coil region" evidence="1">
    <location>
        <begin position="699"/>
        <end position="726"/>
    </location>
</feature>
<dbReference type="CDD" id="cd00121">
    <property type="entry name" value="MATH"/>
    <property type="match status" value="1"/>
</dbReference>
<feature type="compositionally biased region" description="Polar residues" evidence="2">
    <location>
        <begin position="1150"/>
        <end position="1159"/>
    </location>
</feature>
<dbReference type="SUPFAM" id="SSF49599">
    <property type="entry name" value="TRAF domain-like"/>
    <property type="match status" value="1"/>
</dbReference>
<accession>A0ABD1XM41</accession>
<dbReference type="PANTHER" id="PTHR47477">
    <property type="entry name" value="TNF RECEPTOR-ASSOCIATED FACTOR HOMOLOG 1A"/>
    <property type="match status" value="1"/>
</dbReference>
<feature type="compositionally biased region" description="Polar residues" evidence="2">
    <location>
        <begin position="814"/>
        <end position="823"/>
    </location>
</feature>
<dbReference type="Gene3D" id="2.60.210.10">
    <property type="entry name" value="Apoptosis, Tumor Necrosis Factor Receptor Associated Protein 2, Chain A"/>
    <property type="match status" value="1"/>
</dbReference>
<feature type="region of interest" description="Disordered" evidence="2">
    <location>
        <begin position="458"/>
        <end position="694"/>
    </location>
</feature>
<feature type="compositionally biased region" description="Basic and acidic residues" evidence="2">
    <location>
        <begin position="386"/>
        <end position="412"/>
    </location>
</feature>
<feature type="compositionally biased region" description="Low complexity" evidence="2">
    <location>
        <begin position="608"/>
        <end position="624"/>
    </location>
</feature>
<feature type="compositionally biased region" description="Basic and acidic residues" evidence="2">
    <location>
        <begin position="466"/>
        <end position="479"/>
    </location>
</feature>
<feature type="region of interest" description="Disordered" evidence="2">
    <location>
        <begin position="876"/>
        <end position="1021"/>
    </location>
</feature>
<comment type="caution">
    <text evidence="4">The sequence shown here is derived from an EMBL/GenBank/DDBJ whole genome shotgun (WGS) entry which is preliminary data.</text>
</comment>
<gene>
    <name evidence="4" type="ORF">R1flu_028393</name>
</gene>
<evidence type="ECO:0000256" key="1">
    <source>
        <dbReference type="SAM" id="Coils"/>
    </source>
</evidence>
<feature type="region of interest" description="Disordered" evidence="2">
    <location>
        <begin position="1150"/>
        <end position="1187"/>
    </location>
</feature>